<dbReference type="EMBL" id="KQ964689">
    <property type="protein sequence ID" value="KXN66790.1"/>
    <property type="molecule type" value="Genomic_DNA"/>
</dbReference>
<protein>
    <submittedName>
        <fullName evidence="2">Uncharacterized protein</fullName>
    </submittedName>
</protein>
<evidence type="ECO:0000256" key="1">
    <source>
        <dbReference type="SAM" id="Phobius"/>
    </source>
</evidence>
<keyword evidence="1" id="KW-0812">Transmembrane</keyword>
<evidence type="ECO:0000313" key="2">
    <source>
        <dbReference type="EMBL" id="KXN66790.1"/>
    </source>
</evidence>
<accession>A0A137NVF5</accession>
<feature type="transmembrane region" description="Helical" evidence="1">
    <location>
        <begin position="55"/>
        <end position="73"/>
    </location>
</feature>
<organism evidence="2 3">
    <name type="scientific">Conidiobolus coronatus (strain ATCC 28846 / CBS 209.66 / NRRL 28638)</name>
    <name type="common">Delacroixia coronata</name>
    <dbReference type="NCBI Taxonomy" id="796925"/>
    <lineage>
        <taxon>Eukaryota</taxon>
        <taxon>Fungi</taxon>
        <taxon>Fungi incertae sedis</taxon>
        <taxon>Zoopagomycota</taxon>
        <taxon>Entomophthoromycotina</taxon>
        <taxon>Entomophthoromycetes</taxon>
        <taxon>Entomophthorales</taxon>
        <taxon>Ancylistaceae</taxon>
        <taxon>Conidiobolus</taxon>
    </lineage>
</organism>
<feature type="transmembrane region" description="Helical" evidence="1">
    <location>
        <begin position="12"/>
        <end position="35"/>
    </location>
</feature>
<reference evidence="2 3" key="1">
    <citation type="journal article" date="2015" name="Genome Biol. Evol.">
        <title>Phylogenomic analyses indicate that early fungi evolved digesting cell walls of algal ancestors of land plants.</title>
        <authorList>
            <person name="Chang Y."/>
            <person name="Wang S."/>
            <person name="Sekimoto S."/>
            <person name="Aerts A.L."/>
            <person name="Choi C."/>
            <person name="Clum A."/>
            <person name="LaButti K.M."/>
            <person name="Lindquist E.A."/>
            <person name="Yee Ngan C."/>
            <person name="Ohm R.A."/>
            <person name="Salamov A.A."/>
            <person name="Grigoriev I.V."/>
            <person name="Spatafora J.W."/>
            <person name="Berbee M.L."/>
        </authorList>
    </citation>
    <scope>NUCLEOTIDE SEQUENCE [LARGE SCALE GENOMIC DNA]</scope>
    <source>
        <strain evidence="2 3">NRRL 28638</strain>
    </source>
</reference>
<keyword evidence="3" id="KW-1185">Reference proteome</keyword>
<gene>
    <name evidence="2" type="ORF">CONCODRAFT_11278</name>
</gene>
<name>A0A137NVF5_CONC2</name>
<keyword evidence="1" id="KW-0472">Membrane</keyword>
<dbReference type="Proteomes" id="UP000070444">
    <property type="component" value="Unassembled WGS sequence"/>
</dbReference>
<dbReference type="AlphaFoldDB" id="A0A137NVF5"/>
<evidence type="ECO:0000313" key="3">
    <source>
        <dbReference type="Proteomes" id="UP000070444"/>
    </source>
</evidence>
<dbReference type="OrthoDB" id="5985475at2759"/>
<sequence>MGVLMEIKISTLVAVTDLLVSIGPLFSATISQITYNIIKYYPNWCKVDVLTSAQLVIYSGYKLGLFFGLDNFFQFG</sequence>
<proteinExistence type="predicted"/>
<keyword evidence="1" id="KW-1133">Transmembrane helix</keyword>